<dbReference type="Pfam" id="PF01130">
    <property type="entry name" value="CD36"/>
    <property type="match status" value="1"/>
</dbReference>
<evidence type="ECO:0000313" key="8">
    <source>
        <dbReference type="EMBL" id="CAD8124273.1"/>
    </source>
</evidence>
<protein>
    <submittedName>
        <fullName evidence="8">Uncharacterized protein</fullName>
    </submittedName>
</protein>
<organism evidence="8 9">
    <name type="scientific">Paramecium sonneborni</name>
    <dbReference type="NCBI Taxonomy" id="65129"/>
    <lineage>
        <taxon>Eukaryota</taxon>
        <taxon>Sar</taxon>
        <taxon>Alveolata</taxon>
        <taxon>Ciliophora</taxon>
        <taxon>Intramacronucleata</taxon>
        <taxon>Oligohymenophorea</taxon>
        <taxon>Peniculida</taxon>
        <taxon>Parameciidae</taxon>
        <taxon>Paramecium</taxon>
    </lineage>
</organism>
<dbReference type="GO" id="GO:0016020">
    <property type="term" value="C:membrane"/>
    <property type="evidence" value="ECO:0007669"/>
    <property type="project" value="UniProtKB-SubCell"/>
</dbReference>
<comment type="similarity">
    <text evidence="2">Belongs to the CD36 family.</text>
</comment>
<proteinExistence type="inferred from homology"/>
<evidence type="ECO:0000256" key="1">
    <source>
        <dbReference type="ARBA" id="ARBA00004370"/>
    </source>
</evidence>
<evidence type="ECO:0000256" key="5">
    <source>
        <dbReference type="ARBA" id="ARBA00023136"/>
    </source>
</evidence>
<gene>
    <name evidence="8" type="ORF">PSON_ATCC_30995.1.T1500055</name>
</gene>
<reference evidence="8" key="1">
    <citation type="submission" date="2021-01" db="EMBL/GenBank/DDBJ databases">
        <authorList>
            <consortium name="Genoscope - CEA"/>
            <person name="William W."/>
        </authorList>
    </citation>
    <scope>NUCLEOTIDE SEQUENCE</scope>
</reference>
<dbReference type="OrthoDB" id="195015at2759"/>
<name>A0A8S1RA63_9CILI</name>
<comment type="caution">
    <text evidence="8">The sequence shown here is derived from an EMBL/GenBank/DDBJ whole genome shotgun (WGS) entry which is preliminary data.</text>
</comment>
<feature type="transmembrane region" description="Helical" evidence="7">
    <location>
        <begin position="32"/>
        <end position="55"/>
    </location>
</feature>
<keyword evidence="3 7" id="KW-0812">Transmembrane</keyword>
<evidence type="ECO:0000256" key="6">
    <source>
        <dbReference type="ARBA" id="ARBA00023180"/>
    </source>
</evidence>
<sequence length="1067" mass="123377">MNDNLIDEENEGNVQDNRKKHINQLLSTCQKVSIGCLSIFGLGLFILSFFMPSIIENQINGKVPDQVILTEDNSGLWAKLPGDSQVDLMRVLTVYEPTNLLDVIFRGQKPEFIEHQNVYSLIQVQEFINRTYTEDGKEVSSNRFVTFQEKNAEEGTKQYEVLNPGLFGGWYLGTHLSEPKLSWMTIGQVLQNLYEQLVLNIYYQGFHYQFVKDEASSNALLKMITDEQKRKDMFNDHFMGLGNPDTMENWVRLGLEGHDFGPAGQLLKDYFDLNQEQVNDIRKVISQQIKAINVSAMANSYKCNPYGQDPDQKKYKYDCDGKYFTALQWQSSGISANPPPGLGILPTDSVNFTNNTLHDYIEISYFYKGGEFKPDYGQMTFDLDWAYQFLNRNYDYPNGDSMKDENILQHKGNVEFIYEIGAKFDKSNNLEDLKPMQERFKIESLEMTHVVYKWLQQMGVNFSYRKNLDGKIDHGVIGMFASESIYFHFRNVSEFLLPFLVSQEVVYKQKWSDCKTMFRQSIGNIEDQQVESICKSMGYQLNYNHFMTLQSLCTFGVYGYQLQEFGKSHQLNTNQIFEICSEKGSSDQSFQAIIELVHSELRQKYKCQYSHCSKQELAIKQFARCEITLNPPASLEKQISIHYWNKKIFPRPFEYGYFMSEFKDIFIKDPPKLSDDKAKKILHFKGIFNPLAITSAFIYQNKHPKFEKEFKDIYQVEEYEHLTQYLRFAAIQGVMGGMTTPKTPKDLFFGYSEQLGEELKNKDPAGNGDKATNSWVMMGDPNMTMADSQNYPQVLYTGKDNLTMTRYIKSMNKFDYAIYNYSYFDGNKTITKWENPWNEKEDITSSTDGITFKPFLEQQDIIRLYVPQIYRVLEMKAIGDGPQIYGLDTISFELDIDNLNIDPKYYNQWNGTINLEKPFNAPVVVSLPHFYKSKSNLKDLIIIKNQNGHPIVANEYDKIYANIEKFSGAPLQAVIQFMISMKIQKDELFNNVTEDMVLPLITLYNSGNFSEQGVKDNFGDLKFGLSIINWGWYLIMSIGIIMILGAALIIVIAKYKKTQVVSVISDL</sequence>
<dbReference type="GO" id="GO:0005737">
    <property type="term" value="C:cytoplasm"/>
    <property type="evidence" value="ECO:0007669"/>
    <property type="project" value="TreeGrafter"/>
</dbReference>
<evidence type="ECO:0000256" key="3">
    <source>
        <dbReference type="ARBA" id="ARBA00022692"/>
    </source>
</evidence>
<evidence type="ECO:0000256" key="7">
    <source>
        <dbReference type="SAM" id="Phobius"/>
    </source>
</evidence>
<feature type="transmembrane region" description="Helical" evidence="7">
    <location>
        <begin position="1030"/>
        <end position="1053"/>
    </location>
</feature>
<evidence type="ECO:0000256" key="2">
    <source>
        <dbReference type="ARBA" id="ARBA00010532"/>
    </source>
</evidence>
<dbReference type="GO" id="GO:0005044">
    <property type="term" value="F:scavenger receptor activity"/>
    <property type="evidence" value="ECO:0007669"/>
    <property type="project" value="TreeGrafter"/>
</dbReference>
<keyword evidence="5 7" id="KW-0472">Membrane</keyword>
<keyword evidence="9" id="KW-1185">Reference proteome</keyword>
<dbReference type="InterPro" id="IPR002159">
    <property type="entry name" value="CD36_fam"/>
</dbReference>
<keyword evidence="6" id="KW-0325">Glycoprotein</keyword>
<evidence type="ECO:0000313" key="9">
    <source>
        <dbReference type="Proteomes" id="UP000692954"/>
    </source>
</evidence>
<dbReference type="PANTHER" id="PTHR11923">
    <property type="entry name" value="SCAVENGER RECEPTOR CLASS B TYPE-1 SR-B1"/>
    <property type="match status" value="1"/>
</dbReference>
<dbReference type="Proteomes" id="UP000692954">
    <property type="component" value="Unassembled WGS sequence"/>
</dbReference>
<dbReference type="PANTHER" id="PTHR11923:SF51">
    <property type="entry name" value="LYSOSOME MEMBRANE PROTEIN 2"/>
    <property type="match status" value="1"/>
</dbReference>
<evidence type="ECO:0000256" key="4">
    <source>
        <dbReference type="ARBA" id="ARBA00022989"/>
    </source>
</evidence>
<accession>A0A8S1RA63</accession>
<dbReference type="EMBL" id="CAJJDN010000150">
    <property type="protein sequence ID" value="CAD8124273.1"/>
    <property type="molecule type" value="Genomic_DNA"/>
</dbReference>
<comment type="subcellular location">
    <subcellularLocation>
        <location evidence="1">Membrane</location>
    </subcellularLocation>
</comment>
<keyword evidence="4 7" id="KW-1133">Transmembrane helix</keyword>
<dbReference type="AlphaFoldDB" id="A0A8S1RA63"/>